<dbReference type="Pfam" id="PF15418">
    <property type="entry name" value="DUF4625"/>
    <property type="match status" value="1"/>
</dbReference>
<evidence type="ECO:0000313" key="3">
    <source>
        <dbReference type="Proteomes" id="UP000295221"/>
    </source>
</evidence>
<gene>
    <name evidence="2" type="ORF">EV194_11647</name>
</gene>
<feature type="chain" id="PRO_5020933738" evidence="1">
    <location>
        <begin position="22"/>
        <end position="160"/>
    </location>
</feature>
<dbReference type="RefSeq" id="WP_132435101.1">
    <property type="nucleotide sequence ID" value="NZ_SLWK01000016.1"/>
</dbReference>
<dbReference type="OrthoDB" id="670730at2"/>
<protein>
    <submittedName>
        <fullName evidence="2">Uncharacterized protein DUF4625</fullName>
    </submittedName>
</protein>
<evidence type="ECO:0000313" key="2">
    <source>
        <dbReference type="EMBL" id="TCO05415.1"/>
    </source>
</evidence>
<evidence type="ECO:0000256" key="1">
    <source>
        <dbReference type="SAM" id="SignalP"/>
    </source>
</evidence>
<keyword evidence="1" id="KW-0732">Signal</keyword>
<dbReference type="EMBL" id="SLWK01000016">
    <property type="protein sequence ID" value="TCO05415.1"/>
    <property type="molecule type" value="Genomic_DNA"/>
</dbReference>
<dbReference type="Proteomes" id="UP000295221">
    <property type="component" value="Unassembled WGS sequence"/>
</dbReference>
<dbReference type="InterPro" id="IPR027829">
    <property type="entry name" value="DUF4625"/>
</dbReference>
<organism evidence="2 3">
    <name type="scientific">Natronoflexus pectinivorans</name>
    <dbReference type="NCBI Taxonomy" id="682526"/>
    <lineage>
        <taxon>Bacteria</taxon>
        <taxon>Pseudomonadati</taxon>
        <taxon>Bacteroidota</taxon>
        <taxon>Bacteroidia</taxon>
        <taxon>Marinilabiliales</taxon>
        <taxon>Marinilabiliaceae</taxon>
        <taxon>Natronoflexus</taxon>
    </lineage>
</organism>
<proteinExistence type="predicted"/>
<feature type="signal peptide" evidence="1">
    <location>
        <begin position="1"/>
        <end position="21"/>
    </location>
</feature>
<dbReference type="PROSITE" id="PS51257">
    <property type="entry name" value="PROKAR_LIPOPROTEIN"/>
    <property type="match status" value="1"/>
</dbReference>
<comment type="caution">
    <text evidence="2">The sequence shown here is derived from an EMBL/GenBank/DDBJ whole genome shotgun (WGS) entry which is preliminary data.</text>
</comment>
<accession>A0A4R2GBL0</accession>
<dbReference type="AlphaFoldDB" id="A0A4R2GBL0"/>
<reference evidence="2 3" key="1">
    <citation type="submission" date="2019-03" db="EMBL/GenBank/DDBJ databases">
        <title>Genomic Encyclopedia of Type Strains, Phase IV (KMG-IV): sequencing the most valuable type-strain genomes for metagenomic binning, comparative biology and taxonomic classification.</title>
        <authorList>
            <person name="Goeker M."/>
        </authorList>
    </citation>
    <scope>NUCLEOTIDE SEQUENCE [LARGE SCALE GENOMIC DNA]</scope>
    <source>
        <strain evidence="2 3">DSM 24179</strain>
    </source>
</reference>
<keyword evidence="3" id="KW-1185">Reference proteome</keyword>
<name>A0A4R2GBL0_9BACT</name>
<sequence length="160" mass="18722">MKRLIFVSLIVVLFVSSCVKDSDTEAEAPKVDILLPFACDTVYFGEEFTFRLKLTDKNALGNLSMDVHNNFNHHSHGDNVTCQMDERKEAIHPYSNAWIHSLPKQREYIFEKILTFPKETEENNIHDHGDYHFHIYVTNEDGYQVFTTLDIKVLHRDDFD</sequence>